<evidence type="ECO:0000256" key="3">
    <source>
        <dbReference type="ARBA" id="ARBA00023125"/>
    </source>
</evidence>
<dbReference type="RefSeq" id="WP_012522483.1">
    <property type="nucleotide sequence ID" value="NC_011144.1"/>
</dbReference>
<dbReference type="InterPro" id="IPR000847">
    <property type="entry name" value="LysR_HTH_N"/>
</dbReference>
<feature type="domain" description="HTH lysR-type" evidence="5">
    <location>
        <begin position="8"/>
        <end position="65"/>
    </location>
</feature>
<dbReference type="Pfam" id="PF03466">
    <property type="entry name" value="LysR_substrate"/>
    <property type="match status" value="1"/>
</dbReference>
<dbReference type="GO" id="GO:0043565">
    <property type="term" value="F:sequence-specific DNA binding"/>
    <property type="evidence" value="ECO:0007669"/>
    <property type="project" value="TreeGrafter"/>
</dbReference>
<dbReference type="Proteomes" id="UP000001868">
    <property type="component" value="Chromosome"/>
</dbReference>
<dbReference type="GO" id="GO:0003700">
    <property type="term" value="F:DNA-binding transcription factor activity"/>
    <property type="evidence" value="ECO:0007669"/>
    <property type="project" value="InterPro"/>
</dbReference>
<dbReference type="Pfam" id="PF00126">
    <property type="entry name" value="HTH_1"/>
    <property type="match status" value="1"/>
</dbReference>
<comment type="similarity">
    <text evidence="1">Belongs to the LysR transcriptional regulatory family.</text>
</comment>
<evidence type="ECO:0000313" key="6">
    <source>
        <dbReference type="EMBL" id="ACG78341.1"/>
    </source>
</evidence>
<dbReference type="Gene3D" id="1.10.10.10">
    <property type="entry name" value="Winged helix-like DNA-binding domain superfamily/Winged helix DNA-binding domain"/>
    <property type="match status" value="1"/>
</dbReference>
<proteinExistence type="inferred from homology"/>
<gene>
    <name evidence="6" type="ordered locus">PHZ_c1930</name>
</gene>
<evidence type="ECO:0000256" key="4">
    <source>
        <dbReference type="ARBA" id="ARBA00023163"/>
    </source>
</evidence>
<dbReference type="Gene3D" id="3.40.190.10">
    <property type="entry name" value="Periplasmic binding protein-like II"/>
    <property type="match status" value="2"/>
</dbReference>
<dbReference type="eggNOG" id="COG0583">
    <property type="taxonomic scope" value="Bacteria"/>
</dbReference>
<evidence type="ECO:0000259" key="5">
    <source>
        <dbReference type="PROSITE" id="PS50931"/>
    </source>
</evidence>
<name>B4RDF1_PHEZH</name>
<dbReference type="HOGENOM" id="CLU_039613_37_0_5"/>
<evidence type="ECO:0000313" key="7">
    <source>
        <dbReference type="Proteomes" id="UP000001868"/>
    </source>
</evidence>
<keyword evidence="4" id="KW-0804">Transcription</keyword>
<accession>B4RDF1</accession>
<dbReference type="EMBL" id="CP000747">
    <property type="protein sequence ID" value="ACG78341.1"/>
    <property type="molecule type" value="Genomic_DNA"/>
</dbReference>
<dbReference type="STRING" id="450851.PHZ_c1930"/>
<dbReference type="PROSITE" id="PS50931">
    <property type="entry name" value="HTH_LYSR"/>
    <property type="match status" value="1"/>
</dbReference>
<dbReference type="KEGG" id="pzu:PHZ_c1930"/>
<dbReference type="InterPro" id="IPR036390">
    <property type="entry name" value="WH_DNA-bd_sf"/>
</dbReference>
<dbReference type="InterPro" id="IPR058163">
    <property type="entry name" value="LysR-type_TF_proteobact-type"/>
</dbReference>
<dbReference type="FunFam" id="1.10.10.10:FF:000001">
    <property type="entry name" value="LysR family transcriptional regulator"/>
    <property type="match status" value="1"/>
</dbReference>
<dbReference type="SUPFAM" id="SSF53850">
    <property type="entry name" value="Periplasmic binding protein-like II"/>
    <property type="match status" value="1"/>
</dbReference>
<protein>
    <submittedName>
        <fullName evidence="6">Transcriptional regulator, LysR family</fullName>
    </submittedName>
</protein>
<dbReference type="SUPFAM" id="SSF46785">
    <property type="entry name" value="Winged helix' DNA-binding domain"/>
    <property type="match status" value="1"/>
</dbReference>
<dbReference type="GO" id="GO:0006351">
    <property type="term" value="P:DNA-templated transcription"/>
    <property type="evidence" value="ECO:0007669"/>
    <property type="project" value="TreeGrafter"/>
</dbReference>
<evidence type="ECO:0000256" key="1">
    <source>
        <dbReference type="ARBA" id="ARBA00009437"/>
    </source>
</evidence>
<dbReference type="AlphaFoldDB" id="B4RDF1"/>
<dbReference type="PRINTS" id="PR00039">
    <property type="entry name" value="HTHLYSR"/>
</dbReference>
<organism evidence="6 7">
    <name type="scientific">Phenylobacterium zucineum (strain HLK1)</name>
    <dbReference type="NCBI Taxonomy" id="450851"/>
    <lineage>
        <taxon>Bacteria</taxon>
        <taxon>Pseudomonadati</taxon>
        <taxon>Pseudomonadota</taxon>
        <taxon>Alphaproteobacteria</taxon>
        <taxon>Caulobacterales</taxon>
        <taxon>Caulobacteraceae</taxon>
        <taxon>Phenylobacterium</taxon>
    </lineage>
</organism>
<dbReference type="PANTHER" id="PTHR30537:SF74">
    <property type="entry name" value="HTH-TYPE TRANSCRIPTIONAL REGULATOR TRPI"/>
    <property type="match status" value="1"/>
</dbReference>
<evidence type="ECO:0000256" key="2">
    <source>
        <dbReference type="ARBA" id="ARBA00023015"/>
    </source>
</evidence>
<keyword evidence="7" id="KW-1185">Reference proteome</keyword>
<dbReference type="InterPro" id="IPR036388">
    <property type="entry name" value="WH-like_DNA-bd_sf"/>
</dbReference>
<dbReference type="InterPro" id="IPR005119">
    <property type="entry name" value="LysR_subst-bd"/>
</dbReference>
<reference evidence="6 7" key="1">
    <citation type="journal article" date="2008" name="BMC Genomics">
        <title>Complete genome of Phenylobacterium zucineum - a novel facultative intracellular bacterium isolated from human erythroleukemia cell line K562.</title>
        <authorList>
            <person name="Luo Y."/>
            <person name="Xu X."/>
            <person name="Ding Z."/>
            <person name="Liu Z."/>
            <person name="Zhang B."/>
            <person name="Yan Z."/>
            <person name="Sun J."/>
            <person name="Hu S."/>
            <person name="Hu X."/>
        </authorList>
    </citation>
    <scope>NUCLEOTIDE SEQUENCE [LARGE SCALE GENOMIC DNA]</scope>
    <source>
        <strain evidence="6 7">HLK1</strain>
    </source>
</reference>
<sequence length="314" mass="34084">MQDPLASIPLSAIRVFEAAARLGSFTRAASELGMTQAAVSWQVKALEQRLGQRLFVRRPREVGLTPAGERLARAASDAMAALRSALSDISETGEGMLGITTLQTFATQWLAGRLGRFQLAHPKIAVRLDTENRVVDLMREDFDVAIRGGRGDWPGMESLLLFPAVQTVLCTPAAAARLGDPPRPEALFDVHRIGSDAEWRQWFAAAGVMPEGETGPAAPRLMGDTQTLEVAAAIADDGAAMGSPVMFGRDLAEGRLVQPFDVYFGDSSYWLVYPRDRRRAGKIAAFRDWLFQEVAADPHAQRVLARLDLVAAAS</sequence>
<dbReference type="CDD" id="cd08432">
    <property type="entry name" value="PBP2_GcdR_TrpI_HvrB_AmpR_like"/>
    <property type="match status" value="1"/>
</dbReference>
<keyword evidence="2" id="KW-0805">Transcription regulation</keyword>
<keyword evidence="3" id="KW-0238">DNA-binding</keyword>
<dbReference type="PANTHER" id="PTHR30537">
    <property type="entry name" value="HTH-TYPE TRANSCRIPTIONAL REGULATOR"/>
    <property type="match status" value="1"/>
</dbReference>
<dbReference type="OrthoDB" id="9807765at2"/>